<proteinExistence type="inferred from homology"/>
<dbReference type="Pfam" id="PF01899">
    <property type="entry name" value="MNHE"/>
    <property type="match status" value="1"/>
</dbReference>
<dbReference type="GO" id="GO:0005886">
    <property type="term" value="C:plasma membrane"/>
    <property type="evidence" value="ECO:0007669"/>
    <property type="project" value="UniProtKB-SubCell"/>
</dbReference>
<reference evidence="8" key="1">
    <citation type="submission" date="2024-01" db="EMBL/GenBank/DDBJ databases">
        <title>Sequencing the genomes of a sandfly, Sergentomyia squamirostris, and its two endosymbionts.</title>
        <authorList>
            <person name="Itokawa K."/>
            <person name="Sanjoba C."/>
        </authorList>
    </citation>
    <scope>NUCLEOTIDE SEQUENCE</scope>
    <source>
        <strain evidence="8">RiSSQ</strain>
    </source>
</reference>
<name>A0AAT9G7K3_9RICK</name>
<evidence type="ECO:0000256" key="3">
    <source>
        <dbReference type="ARBA" id="ARBA00022475"/>
    </source>
</evidence>
<evidence type="ECO:0000256" key="7">
    <source>
        <dbReference type="SAM" id="Phobius"/>
    </source>
</evidence>
<accession>A0AAT9G7K3</accession>
<keyword evidence="4 7" id="KW-0812">Transmembrane</keyword>
<dbReference type="AlphaFoldDB" id="A0AAT9G7K3"/>
<comment type="subcellular location">
    <subcellularLocation>
        <location evidence="1">Cell membrane</location>
        <topology evidence="1">Multi-pass membrane protein</topology>
    </subcellularLocation>
</comment>
<evidence type="ECO:0008006" key="9">
    <source>
        <dbReference type="Google" id="ProtNLM"/>
    </source>
</evidence>
<protein>
    <recommendedName>
        <fullName evidence="9">Monovalent cation/H+ antiporter subunit E</fullName>
    </recommendedName>
</protein>
<evidence type="ECO:0000256" key="5">
    <source>
        <dbReference type="ARBA" id="ARBA00022989"/>
    </source>
</evidence>
<dbReference type="EMBL" id="AP029170">
    <property type="protein sequence ID" value="BFD45795.1"/>
    <property type="molecule type" value="Genomic_DNA"/>
</dbReference>
<evidence type="ECO:0000256" key="6">
    <source>
        <dbReference type="ARBA" id="ARBA00023136"/>
    </source>
</evidence>
<keyword evidence="5 7" id="KW-1133">Transmembrane helix</keyword>
<gene>
    <name evidence="8" type="ORF">DMENIID0002_04410</name>
</gene>
<evidence type="ECO:0000256" key="2">
    <source>
        <dbReference type="ARBA" id="ARBA00006228"/>
    </source>
</evidence>
<dbReference type="InterPro" id="IPR002758">
    <property type="entry name" value="Cation_antiport_E"/>
</dbReference>
<organism evidence="8">
    <name type="scientific">Candidatus Tisiphia endosymbiont of Sergentomyia squamirostris</name>
    <dbReference type="NCBI Taxonomy" id="3113639"/>
    <lineage>
        <taxon>Bacteria</taxon>
        <taxon>Pseudomonadati</taxon>
        <taxon>Pseudomonadota</taxon>
        <taxon>Alphaproteobacteria</taxon>
        <taxon>Rickettsiales</taxon>
        <taxon>Rickettsiaceae</taxon>
        <taxon>Rickettsieae</taxon>
        <taxon>Candidatus Tisiphia</taxon>
    </lineage>
</organism>
<dbReference type="PANTHER" id="PTHR34584:SF1">
    <property type="entry name" value="NA(+)_H(+) ANTIPORTER SUBUNIT E1"/>
    <property type="match status" value="1"/>
</dbReference>
<comment type="similarity">
    <text evidence="2">Belongs to the CPA3 antiporters (TC 2.A.63) subunit E family.</text>
</comment>
<feature type="transmembrane region" description="Helical" evidence="7">
    <location>
        <begin position="30"/>
        <end position="47"/>
    </location>
</feature>
<dbReference type="PANTHER" id="PTHR34584">
    <property type="entry name" value="NA(+)/H(+) ANTIPORTER SUBUNIT E1"/>
    <property type="match status" value="1"/>
</dbReference>
<dbReference type="NCBIfam" id="NF005131">
    <property type="entry name" value="PRK06580.1"/>
    <property type="match status" value="1"/>
</dbReference>
<evidence type="ECO:0000256" key="1">
    <source>
        <dbReference type="ARBA" id="ARBA00004651"/>
    </source>
</evidence>
<sequence length="166" mass="19032">MHTKIFTLITLLLVLFGLTGIPTDVFALLVFLIIPSISYLVAIKLNLIPDRIYLNYRSILYFIWLIKEIVVSSLGVMKIIWRRNLNLQPVFEWINSEQKNDTSLVIYGNSITLTPGTVTLNISNGMLLVHALEQSSIDNLKFGNFTMSKRVQHISKNDYSQFRRIG</sequence>
<feature type="transmembrane region" description="Helical" evidence="7">
    <location>
        <begin position="59"/>
        <end position="81"/>
    </location>
</feature>
<dbReference type="GO" id="GO:0008324">
    <property type="term" value="F:monoatomic cation transmembrane transporter activity"/>
    <property type="evidence" value="ECO:0007669"/>
    <property type="project" value="InterPro"/>
</dbReference>
<evidence type="ECO:0000313" key="8">
    <source>
        <dbReference type="EMBL" id="BFD45795.1"/>
    </source>
</evidence>
<evidence type="ECO:0000256" key="4">
    <source>
        <dbReference type="ARBA" id="ARBA00022692"/>
    </source>
</evidence>
<keyword evidence="6 7" id="KW-0472">Membrane</keyword>
<keyword evidence="3" id="KW-1003">Cell membrane</keyword>